<dbReference type="GO" id="GO:0009424">
    <property type="term" value="C:bacterial-type flagellum hook"/>
    <property type="evidence" value="ECO:0007669"/>
    <property type="project" value="TreeGrafter"/>
</dbReference>
<evidence type="ECO:0000256" key="3">
    <source>
        <dbReference type="ARBA" id="ARBA00019015"/>
    </source>
</evidence>
<gene>
    <name evidence="9" type="ORF">AQZ52_17485</name>
</gene>
<proteinExistence type="inferred from homology"/>
<dbReference type="OrthoDB" id="8372879at2"/>
<dbReference type="PANTHER" id="PTHR30435">
    <property type="entry name" value="FLAGELLAR PROTEIN"/>
    <property type="match status" value="1"/>
</dbReference>
<evidence type="ECO:0000259" key="8">
    <source>
        <dbReference type="Pfam" id="PF22692"/>
    </source>
</evidence>
<dbReference type="EMBL" id="LLZS01000011">
    <property type="protein sequence ID" value="KUR69895.1"/>
    <property type="molecule type" value="Genomic_DNA"/>
</dbReference>
<dbReference type="NCBIfam" id="TIGR03506">
    <property type="entry name" value="FlgEFG_subfam"/>
    <property type="match status" value="1"/>
</dbReference>
<dbReference type="GO" id="GO:0071978">
    <property type="term" value="P:bacterial-type flagellum-dependent swarming motility"/>
    <property type="evidence" value="ECO:0007669"/>
    <property type="project" value="TreeGrafter"/>
</dbReference>
<dbReference type="GO" id="GO:0009425">
    <property type="term" value="C:bacterial-type flagellum basal body"/>
    <property type="evidence" value="ECO:0007669"/>
    <property type="project" value="UniProtKB-SubCell"/>
</dbReference>
<keyword evidence="10" id="KW-1185">Reference proteome</keyword>
<comment type="caution">
    <text evidence="9">The sequence shown here is derived from an EMBL/GenBank/DDBJ whole genome shotgun (WGS) entry which is preliminary data.</text>
</comment>
<comment type="subcellular location">
    <subcellularLocation>
        <location evidence="1 5">Bacterial flagellum basal body</location>
    </subcellularLocation>
</comment>
<dbReference type="RefSeq" id="WP_067914217.1">
    <property type="nucleotide sequence ID" value="NZ_KQ954247.1"/>
</dbReference>
<evidence type="ECO:0000313" key="10">
    <source>
        <dbReference type="Proteomes" id="UP000058012"/>
    </source>
</evidence>
<evidence type="ECO:0000259" key="6">
    <source>
        <dbReference type="Pfam" id="PF06429"/>
    </source>
</evidence>
<dbReference type="PANTHER" id="PTHR30435:SF1">
    <property type="entry name" value="FLAGELLAR HOOK PROTEIN FLGE"/>
    <property type="match status" value="1"/>
</dbReference>
<dbReference type="Proteomes" id="UP000058012">
    <property type="component" value="Unassembled WGS sequence"/>
</dbReference>
<sequence>MLSSIYIGLSGLSAYSQGLQRISGNVANLNAQGFKGSNVSFQSVMGEAGFGDGVRNATDQTNFSQGELRQTSRDLDLAIDGTGFLVLQRGEETVYTRTGSFEVNSDGFVVLSGTEYRLATLDANGKAQAVSIDAVRTSKPSATTKITMADNLSSSATTFSVSDVKVYDPSGGQHTWQLTFDKDQSSAAGPWNVTIKDEAGTTVATKPITFTNGVIDSQSAQVSIADAAHGFTVNLDLTGVTSFSSGTVSTLRAASSDGFTTGTLTSVTVNTDGQLELGYSNSQKSQVGNVAIAEFRNPEALKQRSGGLFTSSGDSQRTIVQSGDPRVGKIQSRRLEASNVDLTTEFSDLILVQRGFQASSQIISVSNEMIQQLFGIRGQG</sequence>
<evidence type="ECO:0000256" key="1">
    <source>
        <dbReference type="ARBA" id="ARBA00004117"/>
    </source>
</evidence>
<dbReference type="InterPro" id="IPR053967">
    <property type="entry name" value="LlgE_F_G-like_D1"/>
</dbReference>
<evidence type="ECO:0000259" key="7">
    <source>
        <dbReference type="Pfam" id="PF07559"/>
    </source>
</evidence>
<dbReference type="GO" id="GO:0005829">
    <property type="term" value="C:cytosol"/>
    <property type="evidence" value="ECO:0007669"/>
    <property type="project" value="TreeGrafter"/>
</dbReference>
<reference evidence="9 10" key="1">
    <citation type="submission" date="2015-10" db="EMBL/GenBank/DDBJ databases">
        <title>Draft genome sequence of Novosphingobium fuchskuhlense DSM 25065 isolated from a surface water sample of the southwest basin of Lake Grosse Fuchskuhle.</title>
        <authorList>
            <person name="Ruckert C."/>
            <person name="Winkler A."/>
            <person name="Glaeser J."/>
            <person name="Grossart H.-P."/>
            <person name="Kalinowski J."/>
            <person name="Glaeser S."/>
        </authorList>
    </citation>
    <scope>NUCLEOTIDE SEQUENCE [LARGE SCALE GENOMIC DNA]</scope>
    <source>
        <strain evidence="9 10">FNE08-7</strain>
    </source>
</reference>
<accession>A0A117US81</accession>
<protein>
    <recommendedName>
        <fullName evidence="3 5">Flagellar hook protein FlgE</fullName>
    </recommendedName>
</protein>
<dbReference type="InterPro" id="IPR010930">
    <property type="entry name" value="Flg_bb/hook_C_dom"/>
</dbReference>
<comment type="function">
    <text evidence="5">A flexible structure which links the flagellar filament to the drive apparatus in the basal body.</text>
</comment>
<dbReference type="Pfam" id="PF22692">
    <property type="entry name" value="LlgE_F_G_D1"/>
    <property type="match status" value="1"/>
</dbReference>
<feature type="domain" description="Flagellar hook protein FlgE/F/G-like D1" evidence="8">
    <location>
        <begin position="78"/>
        <end position="129"/>
    </location>
</feature>
<dbReference type="STRING" id="1117702.AQZ52_17485"/>
<evidence type="ECO:0000313" key="9">
    <source>
        <dbReference type="EMBL" id="KUR69895.1"/>
    </source>
</evidence>
<dbReference type="Gene3D" id="2.60.98.20">
    <property type="entry name" value="Flagellar hook protein FlgE"/>
    <property type="match status" value="1"/>
</dbReference>
<organism evidence="9 10">
    <name type="scientific">Novosphingobium fuchskuhlense</name>
    <dbReference type="NCBI Taxonomy" id="1117702"/>
    <lineage>
        <taxon>Bacteria</taxon>
        <taxon>Pseudomonadati</taxon>
        <taxon>Pseudomonadota</taxon>
        <taxon>Alphaproteobacteria</taxon>
        <taxon>Sphingomonadales</taxon>
        <taxon>Sphingomonadaceae</taxon>
        <taxon>Novosphingobium</taxon>
    </lineage>
</organism>
<keyword evidence="4 5" id="KW-0975">Bacterial flagellum</keyword>
<evidence type="ECO:0000256" key="4">
    <source>
        <dbReference type="ARBA" id="ARBA00023143"/>
    </source>
</evidence>
<dbReference type="InterPro" id="IPR011491">
    <property type="entry name" value="FlgE_D2"/>
</dbReference>
<dbReference type="AlphaFoldDB" id="A0A117US81"/>
<dbReference type="InterPro" id="IPR037925">
    <property type="entry name" value="FlgE/F/G-like"/>
</dbReference>
<dbReference type="InterPro" id="IPR020013">
    <property type="entry name" value="Flagellar_FlgE/F/G"/>
</dbReference>
<evidence type="ECO:0000256" key="5">
    <source>
        <dbReference type="RuleBase" id="RU362116"/>
    </source>
</evidence>
<dbReference type="Pfam" id="PF06429">
    <property type="entry name" value="Flg_bbr_C"/>
    <property type="match status" value="1"/>
</dbReference>
<dbReference type="Pfam" id="PF07559">
    <property type="entry name" value="FlgE_D2"/>
    <property type="match status" value="1"/>
</dbReference>
<feature type="domain" description="Flagellar hook protein FlgE D2" evidence="7">
    <location>
        <begin position="149"/>
        <end position="259"/>
    </location>
</feature>
<evidence type="ECO:0000256" key="2">
    <source>
        <dbReference type="ARBA" id="ARBA00009677"/>
    </source>
</evidence>
<name>A0A117US81_9SPHN</name>
<dbReference type="SUPFAM" id="SSF117143">
    <property type="entry name" value="Flagellar hook protein flgE"/>
    <property type="match status" value="1"/>
</dbReference>
<dbReference type="InterPro" id="IPR037058">
    <property type="entry name" value="Falgellar_hook_FlgE_sf"/>
</dbReference>
<comment type="similarity">
    <text evidence="2 5">Belongs to the flagella basal body rod proteins family.</text>
</comment>
<feature type="domain" description="Flagellar basal-body/hook protein C-terminal" evidence="6">
    <location>
        <begin position="332"/>
        <end position="373"/>
    </location>
</feature>